<keyword evidence="4" id="KW-0808">Transferase</keyword>
<evidence type="ECO:0000259" key="9">
    <source>
        <dbReference type="Pfam" id="PF13813"/>
    </source>
</evidence>
<evidence type="ECO:0000256" key="3">
    <source>
        <dbReference type="ARBA" id="ARBA00007282"/>
    </source>
</evidence>
<name>A0A8S0VXF4_CYCAE</name>
<evidence type="ECO:0000313" key="11">
    <source>
        <dbReference type="Proteomes" id="UP000467700"/>
    </source>
</evidence>
<dbReference type="EMBL" id="CACVBS010000030">
    <property type="protein sequence ID" value="CAA7260701.1"/>
    <property type="molecule type" value="Genomic_DNA"/>
</dbReference>
<comment type="subcellular location">
    <subcellularLocation>
        <location evidence="1">Membrane</location>
        <topology evidence="1">Multi-pass membrane protein</topology>
    </subcellularLocation>
</comment>
<proteinExistence type="inferred from homology"/>
<dbReference type="OrthoDB" id="1077582at2759"/>
<dbReference type="Proteomes" id="UP000467700">
    <property type="component" value="Unassembled WGS sequence"/>
</dbReference>
<keyword evidence="7 8" id="KW-0472">Membrane</keyword>
<gene>
    <name evidence="10" type="ORF">AAE3_LOCUS2875</name>
</gene>
<keyword evidence="5 8" id="KW-0812">Transmembrane</keyword>
<accession>A0A8S0VXF4</accession>
<dbReference type="InterPro" id="IPR032805">
    <property type="entry name" value="Wax_synthase_dom"/>
</dbReference>
<comment type="caution">
    <text evidence="10">The sequence shown here is derived from an EMBL/GenBank/DDBJ whole genome shotgun (WGS) entry which is preliminary data.</text>
</comment>
<sequence length="448" mass="50909">MYVLYIQTAALILESIFCSSRACSAFIPNHVDRFNVSSCFPSNRKVWRLRPAQLHRISDAAMDATKGKFDFSWILFLLAHTIYLLGVSVKPSPYRWLLFIPFGSICTYLTYYTSLRDPVGDYGMGAYLMTQFFTALDFLILTDVQKELKLVGQKDGVADKPLKTRLVWGLKLLGSPRGIGWTYAPTSILPTPSKPSTTRRQFIVSRLSELAANVLLYDLNGFVIRANPCMKVDGPSFWHTGNGWMWMWRAAGLSYTVAAWININVLHILYSLLSVGLGSTEPQEWTPLFGRLWDAHTVRRFWGRVWHQMMRRLLSKNVDLVSKTLGLPRRNRITEFFCLFLAFFISAVIHGAGDAMMLTNWRQGGSFLFFALQPFAIALEEMVMSLGRRMSISGNSTTVKMLGLLWAFLWFSNTLPIVIDIKARRGFFQAGPQGSVFLSLVRGEWTPK</sequence>
<dbReference type="PANTHER" id="PTHR31595:SF57">
    <property type="entry name" value="OS04G0481900 PROTEIN"/>
    <property type="match status" value="1"/>
</dbReference>
<reference evidence="10 11" key="1">
    <citation type="submission" date="2020-01" db="EMBL/GenBank/DDBJ databases">
        <authorList>
            <person name="Gupta K D."/>
        </authorList>
    </citation>
    <scope>NUCLEOTIDE SEQUENCE [LARGE SCALE GENOMIC DNA]</scope>
</reference>
<feature type="transmembrane region" description="Helical" evidence="8">
    <location>
        <begin position="399"/>
        <end position="419"/>
    </location>
</feature>
<dbReference type="GO" id="GO:0016020">
    <property type="term" value="C:membrane"/>
    <property type="evidence" value="ECO:0007669"/>
    <property type="project" value="UniProtKB-SubCell"/>
</dbReference>
<evidence type="ECO:0000256" key="8">
    <source>
        <dbReference type="SAM" id="Phobius"/>
    </source>
</evidence>
<organism evidence="10 11">
    <name type="scientific">Cyclocybe aegerita</name>
    <name type="common">Black poplar mushroom</name>
    <name type="synonym">Agrocybe aegerita</name>
    <dbReference type="NCBI Taxonomy" id="1973307"/>
    <lineage>
        <taxon>Eukaryota</taxon>
        <taxon>Fungi</taxon>
        <taxon>Dikarya</taxon>
        <taxon>Basidiomycota</taxon>
        <taxon>Agaricomycotina</taxon>
        <taxon>Agaricomycetes</taxon>
        <taxon>Agaricomycetidae</taxon>
        <taxon>Agaricales</taxon>
        <taxon>Agaricineae</taxon>
        <taxon>Bolbitiaceae</taxon>
        <taxon>Cyclocybe</taxon>
    </lineage>
</organism>
<comment type="similarity">
    <text evidence="3">Belongs to the wax synthase family.</text>
</comment>
<keyword evidence="11" id="KW-1185">Reference proteome</keyword>
<feature type="transmembrane region" description="Helical" evidence="8">
    <location>
        <begin position="365"/>
        <end position="387"/>
    </location>
</feature>
<feature type="domain" description="Wax synthase" evidence="9">
    <location>
        <begin position="285"/>
        <end position="372"/>
    </location>
</feature>
<evidence type="ECO:0000256" key="5">
    <source>
        <dbReference type="ARBA" id="ARBA00022692"/>
    </source>
</evidence>
<keyword evidence="6 8" id="KW-1133">Transmembrane helix</keyword>
<evidence type="ECO:0000313" key="10">
    <source>
        <dbReference type="EMBL" id="CAA7260701.1"/>
    </source>
</evidence>
<dbReference type="GO" id="GO:0008374">
    <property type="term" value="F:O-acyltransferase activity"/>
    <property type="evidence" value="ECO:0007669"/>
    <property type="project" value="InterPro"/>
</dbReference>
<feature type="transmembrane region" description="Helical" evidence="8">
    <location>
        <begin position="71"/>
        <end position="89"/>
    </location>
</feature>
<evidence type="ECO:0000256" key="6">
    <source>
        <dbReference type="ARBA" id="ARBA00022989"/>
    </source>
</evidence>
<evidence type="ECO:0000256" key="4">
    <source>
        <dbReference type="ARBA" id="ARBA00022679"/>
    </source>
</evidence>
<dbReference type="PANTHER" id="PTHR31595">
    <property type="entry name" value="LONG-CHAIN-ALCOHOL O-FATTY-ACYLTRANSFERASE 3-RELATED"/>
    <property type="match status" value="1"/>
</dbReference>
<feature type="transmembrane region" description="Helical" evidence="8">
    <location>
        <begin position="333"/>
        <end position="353"/>
    </location>
</feature>
<feature type="transmembrane region" description="Helical" evidence="8">
    <location>
        <begin position="96"/>
        <end position="114"/>
    </location>
</feature>
<dbReference type="AlphaFoldDB" id="A0A8S0VXF4"/>
<protein>
    <recommendedName>
        <fullName evidence="9">Wax synthase domain-containing protein</fullName>
    </recommendedName>
</protein>
<feature type="transmembrane region" description="Helical" evidence="8">
    <location>
        <begin position="126"/>
        <end position="144"/>
    </location>
</feature>
<dbReference type="InterPro" id="IPR044851">
    <property type="entry name" value="Wax_synthase"/>
</dbReference>
<comment type="pathway">
    <text evidence="2">Secondary metabolite biosynthesis.</text>
</comment>
<evidence type="ECO:0000256" key="2">
    <source>
        <dbReference type="ARBA" id="ARBA00005179"/>
    </source>
</evidence>
<evidence type="ECO:0000256" key="1">
    <source>
        <dbReference type="ARBA" id="ARBA00004141"/>
    </source>
</evidence>
<dbReference type="GO" id="GO:0006629">
    <property type="term" value="P:lipid metabolic process"/>
    <property type="evidence" value="ECO:0007669"/>
    <property type="project" value="InterPro"/>
</dbReference>
<evidence type="ECO:0000256" key="7">
    <source>
        <dbReference type="ARBA" id="ARBA00023136"/>
    </source>
</evidence>
<dbReference type="Pfam" id="PF13813">
    <property type="entry name" value="MBOAT_2"/>
    <property type="match status" value="1"/>
</dbReference>